<comment type="caution">
    <text evidence="1">The sequence shown here is derived from an EMBL/GenBank/DDBJ whole genome shotgun (WGS) entry which is preliminary data.</text>
</comment>
<evidence type="ECO:0000313" key="1">
    <source>
        <dbReference type="EMBL" id="HJG96034.1"/>
    </source>
</evidence>
<name>A0A921N0D5_9FIRM</name>
<reference evidence="1" key="1">
    <citation type="journal article" date="2021" name="PeerJ">
        <title>Extensive microbial diversity within the chicken gut microbiome revealed by metagenomics and culture.</title>
        <authorList>
            <person name="Gilroy R."/>
            <person name="Ravi A."/>
            <person name="Getino M."/>
            <person name="Pursley I."/>
            <person name="Horton D.L."/>
            <person name="Alikhan N.F."/>
            <person name="Baker D."/>
            <person name="Gharbi K."/>
            <person name="Hall N."/>
            <person name="Watson M."/>
            <person name="Adriaenssens E.M."/>
            <person name="Foster-Nyarko E."/>
            <person name="Jarju S."/>
            <person name="Secka A."/>
            <person name="Antonio M."/>
            <person name="Oren A."/>
            <person name="Chaudhuri R.R."/>
            <person name="La Ragione R."/>
            <person name="Hildebrand F."/>
            <person name="Pallen M.J."/>
        </authorList>
    </citation>
    <scope>NUCLEOTIDE SEQUENCE</scope>
    <source>
        <strain evidence="1">1277</strain>
    </source>
</reference>
<reference evidence="1" key="2">
    <citation type="submission" date="2021-09" db="EMBL/GenBank/DDBJ databases">
        <authorList>
            <person name="Gilroy R."/>
        </authorList>
    </citation>
    <scope>NUCLEOTIDE SEQUENCE</scope>
    <source>
        <strain evidence="1">1277</strain>
    </source>
</reference>
<protein>
    <submittedName>
        <fullName evidence="1">Uncharacterized protein</fullName>
    </submittedName>
</protein>
<gene>
    <name evidence="1" type="ORF">K8V90_02905</name>
</gene>
<organism evidence="1 2">
    <name type="scientific">Romboutsia timonensis</name>
    <dbReference type="NCBI Taxonomy" id="1776391"/>
    <lineage>
        <taxon>Bacteria</taxon>
        <taxon>Bacillati</taxon>
        <taxon>Bacillota</taxon>
        <taxon>Clostridia</taxon>
        <taxon>Peptostreptococcales</taxon>
        <taxon>Peptostreptococcaceae</taxon>
        <taxon>Romboutsia</taxon>
    </lineage>
</organism>
<evidence type="ECO:0000313" key="2">
    <source>
        <dbReference type="Proteomes" id="UP000776700"/>
    </source>
</evidence>
<proteinExistence type="predicted"/>
<dbReference type="Proteomes" id="UP000776700">
    <property type="component" value="Unassembled WGS sequence"/>
</dbReference>
<dbReference type="AlphaFoldDB" id="A0A921N0D5"/>
<sequence length="60" mass="7008">MNTYMIIRSDNKSISPPMLKHEAIMKLREYNKKGISTYLISKNKYLHIGYSDKSNISLTK</sequence>
<dbReference type="EMBL" id="DYUB01000097">
    <property type="protein sequence ID" value="HJG96034.1"/>
    <property type="molecule type" value="Genomic_DNA"/>
</dbReference>
<accession>A0A921N0D5</accession>